<sequence>MPPPIADYTTWTERVRETLDRYAEPLSRAVSARLVQPKIGQTVEDLADKAAATQTNAPVIDRRIRELPEGPQTLLRLVGLSRQPIWNVGQLITLSAAAGHADGFAPLQSLLEAGLIFPTQTPGNAPITDFTAWFGGAGMLAASVFVHPAVAARSREIGTGEDRKKARAAPTPTAGGDGLDWPLRLAAVWQRTRQLPVKMTQAKLLFKRDLTRLQADDLLAAPLIDVPEKVADPGVLAFEWAAAAGMFRPIEMEYHADAVLGSWPAGLWALLTHLFAAFFQVETWDPLKGYAPSDTALSPTATAALILFDQMALTPGKGKTAADLAAPLWDRHPSFPSALSREAAKTQGAGWVEALLLTVAVPLRVVEVQAGEPRTFRLSDFGRYLFCGEPEPQPPAAFPQTLMVQPNAEVLVYRQGLTPPLIAELSRFAAWKQIGPACTLELNAEETYHGLESGLTLAGIKQTLDRHAMRPVPNNVADLLRRWADKRERITVYPTATLVEFTTPADLDLALSRGLVAIKLTDLIGLTADGREPEFKALRLIGNREYDAKPVKCLTIADDGLTIAVDPVQADLLLEAEIARLAEPLPVTGNGPRQFRLTPRTLRQATEQGQSLDELDRWFVSRTGNPLTPAGRLFVTGPTVSSPVTETCRIVRLSSVEIADGIVQWPETCGLILDRLGPTVVMIEEENLTRLREVLAEIGVQLKDSQPT</sequence>
<gene>
    <name evidence="1" type="ORF">PX52LOC_03442</name>
</gene>
<dbReference type="KEGG" id="lrs:PX52LOC_03442"/>
<accession>A0A5C1ACW6</accession>
<keyword evidence="2" id="KW-1185">Reference proteome</keyword>
<evidence type="ECO:0000313" key="2">
    <source>
        <dbReference type="Proteomes" id="UP000324974"/>
    </source>
</evidence>
<protein>
    <recommendedName>
        <fullName evidence="3">Helicase XPB/Ssl2 N-terminal domain-containing protein</fullName>
    </recommendedName>
</protein>
<dbReference type="RefSeq" id="WP_149111211.1">
    <property type="nucleotide sequence ID" value="NZ_CP042425.1"/>
</dbReference>
<reference evidence="2" key="1">
    <citation type="submission" date="2019-08" db="EMBL/GenBank/DDBJ databases">
        <title>Limnoglobus roseus gen. nov., sp. nov., a novel freshwater planctomycete with a giant genome from the family Gemmataceae.</title>
        <authorList>
            <person name="Kulichevskaya I.S."/>
            <person name="Naumoff D.G."/>
            <person name="Miroshnikov K."/>
            <person name="Ivanova A."/>
            <person name="Philippov D.A."/>
            <person name="Hakobyan A."/>
            <person name="Rijpstra I.C."/>
            <person name="Sinninghe Damste J.S."/>
            <person name="Liesack W."/>
            <person name="Dedysh S.N."/>
        </authorList>
    </citation>
    <scope>NUCLEOTIDE SEQUENCE [LARGE SCALE GENOMIC DNA]</scope>
    <source>
        <strain evidence="2">PX52</strain>
    </source>
</reference>
<dbReference type="OrthoDB" id="237746at2"/>
<proteinExistence type="predicted"/>
<organism evidence="1 2">
    <name type="scientific">Limnoglobus roseus</name>
    <dbReference type="NCBI Taxonomy" id="2598579"/>
    <lineage>
        <taxon>Bacteria</taxon>
        <taxon>Pseudomonadati</taxon>
        <taxon>Planctomycetota</taxon>
        <taxon>Planctomycetia</taxon>
        <taxon>Gemmatales</taxon>
        <taxon>Gemmataceae</taxon>
        <taxon>Limnoglobus</taxon>
    </lineage>
</organism>
<evidence type="ECO:0000313" key="1">
    <source>
        <dbReference type="EMBL" id="QEL16485.1"/>
    </source>
</evidence>
<dbReference type="AlphaFoldDB" id="A0A5C1ACW6"/>
<dbReference type="EMBL" id="CP042425">
    <property type="protein sequence ID" value="QEL16485.1"/>
    <property type="molecule type" value="Genomic_DNA"/>
</dbReference>
<dbReference type="Proteomes" id="UP000324974">
    <property type="component" value="Chromosome"/>
</dbReference>
<name>A0A5C1ACW6_9BACT</name>
<evidence type="ECO:0008006" key="3">
    <source>
        <dbReference type="Google" id="ProtNLM"/>
    </source>
</evidence>